<name>A0AAD9X379_9ROSI</name>
<evidence type="ECO:0000313" key="2">
    <source>
        <dbReference type="EMBL" id="KAK2651892.1"/>
    </source>
</evidence>
<reference evidence="2" key="1">
    <citation type="journal article" date="2023" name="Plant J.">
        <title>Genome sequences and population genomics provide insights into the demographic history, inbreeding, and mutation load of two 'living fossil' tree species of Dipteronia.</title>
        <authorList>
            <person name="Feng Y."/>
            <person name="Comes H.P."/>
            <person name="Chen J."/>
            <person name="Zhu S."/>
            <person name="Lu R."/>
            <person name="Zhang X."/>
            <person name="Li P."/>
            <person name="Qiu J."/>
            <person name="Olsen K.M."/>
            <person name="Qiu Y."/>
        </authorList>
    </citation>
    <scope>NUCLEOTIDE SEQUENCE</scope>
    <source>
        <strain evidence="2">KIB01</strain>
    </source>
</reference>
<organism evidence="2 3">
    <name type="scientific">Dipteronia dyeriana</name>
    <dbReference type="NCBI Taxonomy" id="168575"/>
    <lineage>
        <taxon>Eukaryota</taxon>
        <taxon>Viridiplantae</taxon>
        <taxon>Streptophyta</taxon>
        <taxon>Embryophyta</taxon>
        <taxon>Tracheophyta</taxon>
        <taxon>Spermatophyta</taxon>
        <taxon>Magnoliopsida</taxon>
        <taxon>eudicotyledons</taxon>
        <taxon>Gunneridae</taxon>
        <taxon>Pentapetalae</taxon>
        <taxon>rosids</taxon>
        <taxon>malvids</taxon>
        <taxon>Sapindales</taxon>
        <taxon>Sapindaceae</taxon>
        <taxon>Hippocastanoideae</taxon>
        <taxon>Acereae</taxon>
        <taxon>Dipteronia</taxon>
    </lineage>
</organism>
<accession>A0AAD9X379</accession>
<protein>
    <recommendedName>
        <fullName evidence="1">Reverse transcriptase zinc-binding domain-containing protein</fullName>
    </recommendedName>
</protein>
<dbReference type="Pfam" id="PF13966">
    <property type="entry name" value="zf-RVT"/>
    <property type="match status" value="1"/>
</dbReference>
<dbReference type="AlphaFoldDB" id="A0AAD9X379"/>
<evidence type="ECO:0000259" key="1">
    <source>
        <dbReference type="Pfam" id="PF13966"/>
    </source>
</evidence>
<keyword evidence="3" id="KW-1185">Reference proteome</keyword>
<proteinExistence type="predicted"/>
<dbReference type="EMBL" id="JANJYI010000004">
    <property type="protein sequence ID" value="KAK2651892.1"/>
    <property type="molecule type" value="Genomic_DNA"/>
</dbReference>
<evidence type="ECO:0000313" key="3">
    <source>
        <dbReference type="Proteomes" id="UP001280121"/>
    </source>
</evidence>
<dbReference type="Proteomes" id="UP001280121">
    <property type="component" value="Unassembled WGS sequence"/>
</dbReference>
<feature type="domain" description="Reverse transcriptase zinc-binding" evidence="1">
    <location>
        <begin position="12"/>
        <end position="79"/>
    </location>
</feature>
<sequence length="164" mass="18590">MEESPTVGSLVLNLVWQGVCLPNIEIFGWQLLRGRVMVKNVMQHFGLYPTPTLLCSWCNEDEETIDHLFIHCRWWWKLWTSSSEEGSKVPISTMLLNIKDSCSAQNFMKNHHPTVWIPHNCGALKFNVNGSARGSPVALVSCFYVLPVLGLVEVSSRACLMQQQ</sequence>
<dbReference type="InterPro" id="IPR026960">
    <property type="entry name" value="RVT-Znf"/>
</dbReference>
<comment type="caution">
    <text evidence="2">The sequence shown here is derived from an EMBL/GenBank/DDBJ whole genome shotgun (WGS) entry which is preliminary data.</text>
</comment>
<gene>
    <name evidence="2" type="ORF">Ddye_011748</name>
</gene>